<dbReference type="GO" id="GO:0043335">
    <property type="term" value="P:protein unfolding"/>
    <property type="evidence" value="ECO:0007669"/>
    <property type="project" value="TreeGrafter"/>
</dbReference>
<feature type="non-terminal residue" evidence="2">
    <location>
        <position position="175"/>
    </location>
</feature>
<dbReference type="SUPFAM" id="SSF102735">
    <property type="entry name" value="Trigger factor ribosome-binding domain"/>
    <property type="match status" value="1"/>
</dbReference>
<dbReference type="AlphaFoldDB" id="A0A381SPS3"/>
<sequence length="175" mass="20019">MDIEIEEVDSCNKKIKFVIPYNNYKKEVDKYYQKLGREVKVPGFRKGKVPASLLEKQFGPDVKKEVLSNLISNELNKAIAEKDLRAIGQPHLLEVNAEEDTDISVSASVEVLPSIDIKDYSSIEMEMKIPRITDEEVDQTIEAFRQRKAKTVEIIDRSVQEKDLIKIDFTSMLGD</sequence>
<evidence type="ECO:0000313" key="2">
    <source>
        <dbReference type="EMBL" id="SVA05479.1"/>
    </source>
</evidence>
<dbReference type="Pfam" id="PF05697">
    <property type="entry name" value="Trigger_N"/>
    <property type="match status" value="1"/>
</dbReference>
<dbReference type="InterPro" id="IPR036611">
    <property type="entry name" value="Trigger_fac_ribosome-bd_sf"/>
</dbReference>
<gene>
    <name evidence="2" type="ORF">METZ01_LOCUS58333</name>
</gene>
<reference evidence="2" key="1">
    <citation type="submission" date="2018-05" db="EMBL/GenBank/DDBJ databases">
        <authorList>
            <person name="Lanie J.A."/>
            <person name="Ng W.-L."/>
            <person name="Kazmierczak K.M."/>
            <person name="Andrzejewski T.M."/>
            <person name="Davidsen T.M."/>
            <person name="Wayne K.J."/>
            <person name="Tettelin H."/>
            <person name="Glass J.I."/>
            <person name="Rusch D."/>
            <person name="Podicherti R."/>
            <person name="Tsui H.-C.T."/>
            <person name="Winkler M.E."/>
        </authorList>
    </citation>
    <scope>NUCLEOTIDE SEQUENCE</scope>
</reference>
<feature type="domain" description="Trigger factor ribosome-binding bacterial" evidence="1">
    <location>
        <begin position="1"/>
        <end position="143"/>
    </location>
</feature>
<accession>A0A381SPS3</accession>
<dbReference type="Gene3D" id="3.10.50.40">
    <property type="match status" value="1"/>
</dbReference>
<dbReference type="GO" id="GO:0003755">
    <property type="term" value="F:peptidyl-prolyl cis-trans isomerase activity"/>
    <property type="evidence" value="ECO:0007669"/>
    <property type="project" value="InterPro"/>
</dbReference>
<dbReference type="GO" id="GO:0044183">
    <property type="term" value="F:protein folding chaperone"/>
    <property type="evidence" value="ECO:0007669"/>
    <property type="project" value="TreeGrafter"/>
</dbReference>
<dbReference type="InterPro" id="IPR005215">
    <property type="entry name" value="Trig_fac"/>
</dbReference>
<dbReference type="InterPro" id="IPR037041">
    <property type="entry name" value="Trigger_fac_C_sf"/>
</dbReference>
<dbReference type="PANTHER" id="PTHR30560:SF3">
    <property type="entry name" value="TRIGGER FACTOR-LIKE PROTEIN TIG, CHLOROPLASTIC"/>
    <property type="match status" value="1"/>
</dbReference>
<dbReference type="GO" id="GO:0015031">
    <property type="term" value="P:protein transport"/>
    <property type="evidence" value="ECO:0007669"/>
    <property type="project" value="InterPro"/>
</dbReference>
<feature type="non-terminal residue" evidence="2">
    <location>
        <position position="1"/>
    </location>
</feature>
<organism evidence="2">
    <name type="scientific">marine metagenome</name>
    <dbReference type="NCBI Taxonomy" id="408172"/>
    <lineage>
        <taxon>unclassified sequences</taxon>
        <taxon>metagenomes</taxon>
        <taxon>ecological metagenomes</taxon>
    </lineage>
</organism>
<dbReference type="InterPro" id="IPR046357">
    <property type="entry name" value="PPIase_dom_sf"/>
</dbReference>
<protein>
    <recommendedName>
        <fullName evidence="1">Trigger factor ribosome-binding bacterial domain-containing protein</fullName>
    </recommendedName>
</protein>
<proteinExistence type="predicted"/>
<dbReference type="EMBL" id="UINC01003343">
    <property type="protein sequence ID" value="SVA05479.1"/>
    <property type="molecule type" value="Genomic_DNA"/>
</dbReference>
<evidence type="ECO:0000259" key="1">
    <source>
        <dbReference type="Pfam" id="PF05697"/>
    </source>
</evidence>
<dbReference type="Gene3D" id="1.10.3120.10">
    <property type="entry name" value="Trigger factor, C-terminal domain"/>
    <property type="match status" value="1"/>
</dbReference>
<dbReference type="InterPro" id="IPR008881">
    <property type="entry name" value="Trigger_fac_ribosome-bd_bac"/>
</dbReference>
<dbReference type="PANTHER" id="PTHR30560">
    <property type="entry name" value="TRIGGER FACTOR CHAPERONE AND PEPTIDYL-PROLYL CIS/TRANS ISOMERASE"/>
    <property type="match status" value="1"/>
</dbReference>
<dbReference type="GO" id="GO:0051083">
    <property type="term" value="P:'de novo' cotranslational protein folding"/>
    <property type="evidence" value="ECO:0007669"/>
    <property type="project" value="TreeGrafter"/>
</dbReference>
<dbReference type="Gene3D" id="3.30.70.1050">
    <property type="entry name" value="Trigger factor ribosome-binding domain"/>
    <property type="match status" value="1"/>
</dbReference>
<name>A0A381SPS3_9ZZZZ</name>
<dbReference type="GO" id="GO:0043022">
    <property type="term" value="F:ribosome binding"/>
    <property type="evidence" value="ECO:0007669"/>
    <property type="project" value="TreeGrafter"/>
</dbReference>